<comment type="caution">
    <text evidence="2">The sequence shown here is derived from an EMBL/GenBank/DDBJ whole genome shotgun (WGS) entry which is preliminary data.</text>
</comment>
<sequence length="376" mass="41755">HIPAEGSTASEGVGFKPAEAQDSHSQTRRTESEISDMSLLDLVKQSGQVVQNKINLLSNAVGNHNVENVHENTHTNGNSFDVDKKDQEEDKIPTAHIPIRGSTALEGVGFNATGARPTNNNNSSKEPTKENITNDDSSQSKTQVSYIDQATNVIDNILDSVKTTIGSLVGNVEPVKQQDATITENVAYQPSSTGSAQFNDPLAVSNACERDIPYLKDLDVSHTTGRRSIFQVRGISYPPRRRAKSNKQNSQIENDENEIFEEVIRILESHIDGIEQKINVLTKSTIIQNSSEQISDKSNTKDSKFSELSTDELLKLTQDLGLLNNNYMEQNTTELIEQQNEEQKLKLQPRQFDFVFSWCNIPLNDFNIYSTSELGS</sequence>
<name>A0A9N9FT61_9GLOM</name>
<feature type="non-terminal residue" evidence="2">
    <location>
        <position position="376"/>
    </location>
</feature>
<dbReference type="OrthoDB" id="421038at2759"/>
<evidence type="ECO:0000256" key="1">
    <source>
        <dbReference type="SAM" id="MobiDB-lite"/>
    </source>
</evidence>
<accession>A0A9N9FT61</accession>
<dbReference type="Proteomes" id="UP000789831">
    <property type="component" value="Unassembled WGS sequence"/>
</dbReference>
<gene>
    <name evidence="2" type="ORF">AGERDE_LOCUS7024</name>
</gene>
<reference evidence="2" key="1">
    <citation type="submission" date="2021-06" db="EMBL/GenBank/DDBJ databases">
        <authorList>
            <person name="Kallberg Y."/>
            <person name="Tangrot J."/>
            <person name="Rosling A."/>
        </authorList>
    </citation>
    <scope>NUCLEOTIDE SEQUENCE</scope>
    <source>
        <strain evidence="2">MT106</strain>
    </source>
</reference>
<organism evidence="2 3">
    <name type="scientific">Ambispora gerdemannii</name>
    <dbReference type="NCBI Taxonomy" id="144530"/>
    <lineage>
        <taxon>Eukaryota</taxon>
        <taxon>Fungi</taxon>
        <taxon>Fungi incertae sedis</taxon>
        <taxon>Mucoromycota</taxon>
        <taxon>Glomeromycotina</taxon>
        <taxon>Glomeromycetes</taxon>
        <taxon>Archaeosporales</taxon>
        <taxon>Ambisporaceae</taxon>
        <taxon>Ambispora</taxon>
    </lineage>
</organism>
<keyword evidence="3" id="KW-1185">Reference proteome</keyword>
<feature type="compositionally biased region" description="Polar residues" evidence="1">
    <location>
        <begin position="116"/>
        <end position="140"/>
    </location>
</feature>
<feature type="region of interest" description="Disordered" evidence="1">
    <location>
        <begin position="109"/>
        <end position="140"/>
    </location>
</feature>
<evidence type="ECO:0000313" key="3">
    <source>
        <dbReference type="Proteomes" id="UP000789831"/>
    </source>
</evidence>
<dbReference type="EMBL" id="CAJVPL010001197">
    <property type="protein sequence ID" value="CAG8558296.1"/>
    <property type="molecule type" value="Genomic_DNA"/>
</dbReference>
<evidence type="ECO:0000313" key="2">
    <source>
        <dbReference type="EMBL" id="CAG8558296.1"/>
    </source>
</evidence>
<proteinExistence type="predicted"/>
<protein>
    <submittedName>
        <fullName evidence="2">908_t:CDS:1</fullName>
    </submittedName>
</protein>
<dbReference type="AlphaFoldDB" id="A0A9N9FT61"/>
<feature type="region of interest" description="Disordered" evidence="1">
    <location>
        <begin position="1"/>
        <end position="33"/>
    </location>
</feature>